<dbReference type="OrthoDB" id="78824at2759"/>
<dbReference type="InterPro" id="IPR001245">
    <property type="entry name" value="Ser-Thr/Tyr_kinase_cat_dom"/>
</dbReference>
<dbReference type="InterPro" id="IPR050122">
    <property type="entry name" value="RTK"/>
</dbReference>
<dbReference type="Pfam" id="PF07714">
    <property type="entry name" value="PK_Tyr_Ser-Thr"/>
    <property type="match status" value="1"/>
</dbReference>
<evidence type="ECO:0000313" key="5">
    <source>
        <dbReference type="EMBL" id="CAF3851917.1"/>
    </source>
</evidence>
<dbReference type="PROSITE" id="PS51698">
    <property type="entry name" value="U_BOX"/>
    <property type="match status" value="1"/>
</dbReference>
<dbReference type="EMBL" id="CAJOBC010005107">
    <property type="protein sequence ID" value="CAF3851917.1"/>
    <property type="molecule type" value="Genomic_DNA"/>
</dbReference>
<evidence type="ECO:0000259" key="2">
    <source>
        <dbReference type="PROSITE" id="PS50106"/>
    </source>
</evidence>
<feature type="domain" description="Protein kinase" evidence="1">
    <location>
        <begin position="92"/>
        <end position="367"/>
    </location>
</feature>
<dbReference type="InterPro" id="IPR013083">
    <property type="entry name" value="Znf_RING/FYVE/PHD"/>
</dbReference>
<gene>
    <name evidence="4" type="ORF">GPM918_LOCUS18027</name>
    <name evidence="5" type="ORF">SRO942_LOCUS18024</name>
</gene>
<dbReference type="Gene3D" id="2.30.42.10">
    <property type="match status" value="2"/>
</dbReference>
<dbReference type="SUPFAM" id="SSF56112">
    <property type="entry name" value="Protein kinase-like (PK-like)"/>
    <property type="match status" value="1"/>
</dbReference>
<protein>
    <recommendedName>
        <fullName evidence="7">Non-specific protein-tyrosine kinase</fullName>
    </recommendedName>
</protein>
<evidence type="ECO:0000259" key="1">
    <source>
        <dbReference type="PROSITE" id="PS50011"/>
    </source>
</evidence>
<dbReference type="InterPro" id="IPR001478">
    <property type="entry name" value="PDZ"/>
</dbReference>
<dbReference type="SUPFAM" id="SSF57850">
    <property type="entry name" value="RING/U-box"/>
    <property type="match status" value="1"/>
</dbReference>
<accession>A0A814MZN2</accession>
<dbReference type="GO" id="GO:0005524">
    <property type="term" value="F:ATP binding"/>
    <property type="evidence" value="ECO:0007669"/>
    <property type="project" value="InterPro"/>
</dbReference>
<evidence type="ECO:0000259" key="3">
    <source>
        <dbReference type="PROSITE" id="PS51698"/>
    </source>
</evidence>
<dbReference type="SUPFAM" id="SSF50156">
    <property type="entry name" value="PDZ domain-like"/>
    <property type="match status" value="2"/>
</dbReference>
<dbReference type="PANTHER" id="PTHR24416:SF611">
    <property type="entry name" value="TYROSINE-PROTEIN KINASE TRANSMEMBRANE RECEPTOR ROR"/>
    <property type="match status" value="1"/>
</dbReference>
<feature type="domain" description="PDZ" evidence="2">
    <location>
        <begin position="409"/>
        <end position="497"/>
    </location>
</feature>
<dbReference type="PANTHER" id="PTHR24416">
    <property type="entry name" value="TYROSINE-PROTEIN KINASE RECEPTOR"/>
    <property type="match status" value="1"/>
</dbReference>
<evidence type="ECO:0008006" key="7">
    <source>
        <dbReference type="Google" id="ProtNLM"/>
    </source>
</evidence>
<dbReference type="InterPro" id="IPR003613">
    <property type="entry name" value="Ubox_domain"/>
</dbReference>
<dbReference type="InterPro" id="IPR011009">
    <property type="entry name" value="Kinase-like_dom_sf"/>
</dbReference>
<comment type="caution">
    <text evidence="4">The sequence shown here is derived from an EMBL/GenBank/DDBJ whole genome shotgun (WGS) entry which is preliminary data.</text>
</comment>
<evidence type="ECO:0000313" key="6">
    <source>
        <dbReference type="Proteomes" id="UP000663829"/>
    </source>
</evidence>
<dbReference type="CDD" id="cd16655">
    <property type="entry name" value="RING-Ubox_WDSUB1-like"/>
    <property type="match status" value="1"/>
</dbReference>
<dbReference type="GO" id="GO:0004842">
    <property type="term" value="F:ubiquitin-protein transferase activity"/>
    <property type="evidence" value="ECO:0007669"/>
    <property type="project" value="InterPro"/>
</dbReference>
<dbReference type="GO" id="GO:0007169">
    <property type="term" value="P:cell surface receptor protein tyrosine kinase signaling pathway"/>
    <property type="evidence" value="ECO:0007669"/>
    <property type="project" value="TreeGrafter"/>
</dbReference>
<dbReference type="InterPro" id="IPR000719">
    <property type="entry name" value="Prot_kinase_dom"/>
</dbReference>
<dbReference type="SMART" id="SM00504">
    <property type="entry name" value="Ubox"/>
    <property type="match status" value="1"/>
</dbReference>
<dbReference type="GO" id="GO:0016567">
    <property type="term" value="P:protein ubiquitination"/>
    <property type="evidence" value="ECO:0007669"/>
    <property type="project" value="InterPro"/>
</dbReference>
<dbReference type="Pfam" id="PF00595">
    <property type="entry name" value="PDZ"/>
    <property type="match status" value="2"/>
</dbReference>
<proteinExistence type="predicted"/>
<organism evidence="4 6">
    <name type="scientific">Didymodactylos carnosus</name>
    <dbReference type="NCBI Taxonomy" id="1234261"/>
    <lineage>
        <taxon>Eukaryota</taxon>
        <taxon>Metazoa</taxon>
        <taxon>Spiralia</taxon>
        <taxon>Gnathifera</taxon>
        <taxon>Rotifera</taxon>
        <taxon>Eurotatoria</taxon>
        <taxon>Bdelloidea</taxon>
        <taxon>Philodinida</taxon>
        <taxon>Philodinidae</taxon>
        <taxon>Didymodactylos</taxon>
    </lineage>
</organism>
<dbReference type="PRINTS" id="PR00109">
    <property type="entry name" value="TYRKINASE"/>
</dbReference>
<dbReference type="Gene3D" id="3.30.40.10">
    <property type="entry name" value="Zinc/RING finger domain, C3HC4 (zinc finger)"/>
    <property type="match status" value="1"/>
</dbReference>
<evidence type="ECO:0000313" key="4">
    <source>
        <dbReference type="EMBL" id="CAF1086367.1"/>
    </source>
</evidence>
<keyword evidence="6" id="KW-1185">Reference proteome</keyword>
<dbReference type="EMBL" id="CAJNOQ010005107">
    <property type="protein sequence ID" value="CAF1086367.1"/>
    <property type="molecule type" value="Genomic_DNA"/>
</dbReference>
<dbReference type="GO" id="GO:0005886">
    <property type="term" value="C:plasma membrane"/>
    <property type="evidence" value="ECO:0007669"/>
    <property type="project" value="TreeGrafter"/>
</dbReference>
<dbReference type="GO" id="GO:0043235">
    <property type="term" value="C:receptor complex"/>
    <property type="evidence" value="ECO:0007669"/>
    <property type="project" value="TreeGrafter"/>
</dbReference>
<dbReference type="Gene3D" id="1.10.510.10">
    <property type="entry name" value="Transferase(Phosphotransferase) domain 1"/>
    <property type="match status" value="1"/>
</dbReference>
<dbReference type="GO" id="GO:0004714">
    <property type="term" value="F:transmembrane receptor protein tyrosine kinase activity"/>
    <property type="evidence" value="ECO:0007669"/>
    <property type="project" value="TreeGrafter"/>
</dbReference>
<dbReference type="PROSITE" id="PS50106">
    <property type="entry name" value="PDZ"/>
    <property type="match status" value="2"/>
</dbReference>
<sequence>MSNSLEDSLICPITYELFKDPVVAEDGHTYEKDAIIAWIKKGGTSPLTHQKLAVETLRPNYVVKKLVDAFEQTIQKKNYRFKLGVDVKKSRKPLFRTFGKSIFEADWLTKELGPKIVLMKIDGARAKKESSFYVDLSLHPHVVRTFGLVDDPSQSINESVNSVMLLQEYAPEGSLYEFLQGLDKVPTEQILLHMFIQVADAMVFLAHNGIIHGDLACRNILLFCFNDQEPRQNLVKVTDFGLSRHSSIYTATDNVARTTLNIVPTRYAAPEVLSDTHDNPNVYSEKSDIYSMGVTMWEAYSKGAIPWSQIESDEEVRCKVMNGEVLKQPTNCSDQIWLIVFTCMSIKVAERPNFVDLKYLLTESQFTSKQWCSEMENERLQQKAQYIPQQRETITIPYEYCQKPCSTSELQFHQTNGVPLGFAVMVGSDSPCTMESPSVTVTRIIKNGIAWKDNKLRLHDIILRVNNIDFTTITHAAAVEALRNAGNKVTIYIRRLAPPYIEKIELHKSSITSLGFSIAGGINNEHVKGDHGIFITNIIQGGIAGQNGRLRVGDRLMQISTSYTDTTKLFSKQQTTSNYILIRQDSFPLLY</sequence>
<dbReference type="PROSITE" id="PS00109">
    <property type="entry name" value="PROTEIN_KINASE_TYR"/>
    <property type="match status" value="1"/>
</dbReference>
<name>A0A814MZN2_9BILA</name>
<dbReference type="Proteomes" id="UP000681722">
    <property type="component" value="Unassembled WGS sequence"/>
</dbReference>
<dbReference type="PROSITE" id="PS50011">
    <property type="entry name" value="PROTEIN_KINASE_DOM"/>
    <property type="match status" value="1"/>
</dbReference>
<dbReference type="AlphaFoldDB" id="A0A814MZN2"/>
<feature type="domain" description="PDZ" evidence="2">
    <location>
        <begin position="503"/>
        <end position="560"/>
    </location>
</feature>
<dbReference type="InterPro" id="IPR036034">
    <property type="entry name" value="PDZ_sf"/>
</dbReference>
<dbReference type="Proteomes" id="UP000663829">
    <property type="component" value="Unassembled WGS sequence"/>
</dbReference>
<dbReference type="Pfam" id="PF04564">
    <property type="entry name" value="U-box"/>
    <property type="match status" value="1"/>
</dbReference>
<dbReference type="SMART" id="SM00228">
    <property type="entry name" value="PDZ"/>
    <property type="match status" value="2"/>
</dbReference>
<feature type="domain" description="U-box" evidence="3">
    <location>
        <begin position="4"/>
        <end position="77"/>
    </location>
</feature>
<reference evidence="4" key="1">
    <citation type="submission" date="2021-02" db="EMBL/GenBank/DDBJ databases">
        <authorList>
            <person name="Nowell W R."/>
        </authorList>
    </citation>
    <scope>NUCLEOTIDE SEQUENCE</scope>
</reference>
<dbReference type="InterPro" id="IPR008266">
    <property type="entry name" value="Tyr_kinase_AS"/>
</dbReference>